<gene>
    <name evidence="5" type="ORF">C8A04DRAFT_16177</name>
</gene>
<feature type="repeat" description="ANK" evidence="3">
    <location>
        <begin position="419"/>
        <end position="451"/>
    </location>
</feature>
<protein>
    <submittedName>
        <fullName evidence="5">Ankyrin repeat-containing domain protein</fullName>
    </submittedName>
</protein>
<feature type="compositionally biased region" description="Basic residues" evidence="4">
    <location>
        <begin position="1"/>
        <end position="12"/>
    </location>
</feature>
<dbReference type="SMART" id="SM00248">
    <property type="entry name" value="ANK"/>
    <property type="match status" value="6"/>
</dbReference>
<dbReference type="InterPro" id="IPR002110">
    <property type="entry name" value="Ankyrin_rpt"/>
</dbReference>
<evidence type="ECO:0000256" key="2">
    <source>
        <dbReference type="ARBA" id="ARBA00023043"/>
    </source>
</evidence>
<feature type="region of interest" description="Disordered" evidence="4">
    <location>
        <begin position="1"/>
        <end position="69"/>
    </location>
</feature>
<feature type="compositionally biased region" description="Low complexity" evidence="4">
    <location>
        <begin position="130"/>
        <end position="155"/>
    </location>
</feature>
<dbReference type="InterPro" id="IPR036770">
    <property type="entry name" value="Ankyrin_rpt-contain_sf"/>
</dbReference>
<evidence type="ECO:0000313" key="5">
    <source>
        <dbReference type="EMBL" id="KAK4139083.1"/>
    </source>
</evidence>
<organism evidence="5 6">
    <name type="scientific">Dichotomopilus funicola</name>
    <dbReference type="NCBI Taxonomy" id="1934379"/>
    <lineage>
        <taxon>Eukaryota</taxon>
        <taxon>Fungi</taxon>
        <taxon>Dikarya</taxon>
        <taxon>Ascomycota</taxon>
        <taxon>Pezizomycotina</taxon>
        <taxon>Sordariomycetes</taxon>
        <taxon>Sordariomycetidae</taxon>
        <taxon>Sordariales</taxon>
        <taxon>Chaetomiaceae</taxon>
        <taxon>Dichotomopilus</taxon>
    </lineage>
</organism>
<dbReference type="EMBL" id="MU853705">
    <property type="protein sequence ID" value="KAK4139083.1"/>
    <property type="molecule type" value="Genomic_DNA"/>
</dbReference>
<evidence type="ECO:0000256" key="3">
    <source>
        <dbReference type="PROSITE-ProRule" id="PRU00023"/>
    </source>
</evidence>
<dbReference type="RefSeq" id="XP_062632454.1">
    <property type="nucleotide sequence ID" value="XM_062778754.1"/>
</dbReference>
<evidence type="ECO:0000313" key="6">
    <source>
        <dbReference type="Proteomes" id="UP001302676"/>
    </source>
</evidence>
<sequence>MAPPSVRHRSHRSWQPSPALTSWTIQEEPSNRVSWTPPHVQTRTARPKRLRKSECREIPGPDGLPSIQIHGSGCRCAQAGNNEPSREQSQDSILAAQISALTKSVLSSRIAESVPSPARPSPNRLRRSRSLSTSRLPNLSRIFSPSPSPPTTTTAPSLALQADLCIACTFFDITKVAHYLLPTILPSLNHAHSPTSTSPTSLGAPPTPPPVHINAPNHIGITPLMATIRSPTAGPQTPLAQLAMVRFLVEACGADVNATRVDPATGRGESVLSMAVLVGAVGVVRYLVREAGVDVRRVLPEGGKGKSTSTPGRNGYGYSGYRFRPGKGQTALHVAVLADRAECVEVLVREGGADVDGVVEGVLGDGDGDGVGGVGGLRGFKGGRKVRNPVSALHLAHGNYACTRVLLELGARVNVRDGYGRTPLYWAAEAGCAEVVRLLLAAGADMNLASYEEVTPLGAVVAAMEVTGETRGRIDVMRLLLQGGVTNRG</sequence>
<proteinExistence type="predicted"/>
<accession>A0AAN6UTT9</accession>
<feature type="repeat" description="ANK" evidence="3">
    <location>
        <begin position="327"/>
        <end position="351"/>
    </location>
</feature>
<dbReference type="PANTHER" id="PTHR24198:SF165">
    <property type="entry name" value="ANKYRIN REPEAT-CONTAINING PROTEIN-RELATED"/>
    <property type="match status" value="1"/>
</dbReference>
<feature type="compositionally biased region" description="Polar residues" evidence="4">
    <location>
        <begin position="13"/>
        <end position="44"/>
    </location>
</feature>
<dbReference type="Pfam" id="PF12796">
    <property type="entry name" value="Ank_2"/>
    <property type="match status" value="2"/>
</dbReference>
<keyword evidence="1" id="KW-0677">Repeat</keyword>
<dbReference type="Gene3D" id="1.25.40.20">
    <property type="entry name" value="Ankyrin repeat-containing domain"/>
    <property type="match status" value="2"/>
</dbReference>
<dbReference type="AlphaFoldDB" id="A0AAN6UTT9"/>
<dbReference type="PRINTS" id="PR01415">
    <property type="entry name" value="ANKYRIN"/>
</dbReference>
<keyword evidence="2 3" id="KW-0040">ANK repeat</keyword>
<dbReference type="PANTHER" id="PTHR24198">
    <property type="entry name" value="ANKYRIN REPEAT AND PROTEIN KINASE DOMAIN-CONTAINING PROTEIN"/>
    <property type="match status" value="1"/>
</dbReference>
<reference evidence="5" key="1">
    <citation type="journal article" date="2023" name="Mol. Phylogenet. Evol.">
        <title>Genome-scale phylogeny and comparative genomics of the fungal order Sordariales.</title>
        <authorList>
            <person name="Hensen N."/>
            <person name="Bonometti L."/>
            <person name="Westerberg I."/>
            <person name="Brannstrom I.O."/>
            <person name="Guillou S."/>
            <person name="Cros-Aarteil S."/>
            <person name="Calhoun S."/>
            <person name="Haridas S."/>
            <person name="Kuo A."/>
            <person name="Mondo S."/>
            <person name="Pangilinan J."/>
            <person name="Riley R."/>
            <person name="LaButti K."/>
            <person name="Andreopoulos B."/>
            <person name="Lipzen A."/>
            <person name="Chen C."/>
            <person name="Yan M."/>
            <person name="Daum C."/>
            <person name="Ng V."/>
            <person name="Clum A."/>
            <person name="Steindorff A."/>
            <person name="Ohm R.A."/>
            <person name="Martin F."/>
            <person name="Silar P."/>
            <person name="Natvig D.O."/>
            <person name="Lalanne C."/>
            <person name="Gautier V."/>
            <person name="Ament-Velasquez S.L."/>
            <person name="Kruys A."/>
            <person name="Hutchinson M.I."/>
            <person name="Powell A.J."/>
            <person name="Barry K."/>
            <person name="Miller A.N."/>
            <person name="Grigoriev I.V."/>
            <person name="Debuchy R."/>
            <person name="Gladieux P."/>
            <person name="Hiltunen Thoren M."/>
            <person name="Johannesson H."/>
        </authorList>
    </citation>
    <scope>NUCLEOTIDE SEQUENCE</scope>
    <source>
        <strain evidence="5">CBS 141.50</strain>
    </source>
</reference>
<dbReference type="Proteomes" id="UP001302676">
    <property type="component" value="Unassembled WGS sequence"/>
</dbReference>
<dbReference type="GeneID" id="87815367"/>
<evidence type="ECO:0000256" key="1">
    <source>
        <dbReference type="ARBA" id="ARBA00022737"/>
    </source>
</evidence>
<name>A0AAN6UTT9_9PEZI</name>
<feature type="region of interest" description="Disordered" evidence="4">
    <location>
        <begin position="109"/>
        <end position="155"/>
    </location>
</feature>
<evidence type="ECO:0000256" key="4">
    <source>
        <dbReference type="SAM" id="MobiDB-lite"/>
    </source>
</evidence>
<dbReference type="PROSITE" id="PS50088">
    <property type="entry name" value="ANK_REPEAT"/>
    <property type="match status" value="2"/>
</dbReference>
<comment type="caution">
    <text evidence="5">The sequence shown here is derived from an EMBL/GenBank/DDBJ whole genome shotgun (WGS) entry which is preliminary data.</text>
</comment>
<keyword evidence="6" id="KW-1185">Reference proteome</keyword>
<reference evidence="5" key="2">
    <citation type="submission" date="2023-05" db="EMBL/GenBank/DDBJ databases">
        <authorList>
            <consortium name="Lawrence Berkeley National Laboratory"/>
            <person name="Steindorff A."/>
            <person name="Hensen N."/>
            <person name="Bonometti L."/>
            <person name="Westerberg I."/>
            <person name="Brannstrom I.O."/>
            <person name="Guillou S."/>
            <person name="Cros-Aarteil S."/>
            <person name="Calhoun S."/>
            <person name="Haridas S."/>
            <person name="Kuo A."/>
            <person name="Mondo S."/>
            <person name="Pangilinan J."/>
            <person name="Riley R."/>
            <person name="Labutti K."/>
            <person name="Andreopoulos B."/>
            <person name="Lipzen A."/>
            <person name="Chen C."/>
            <person name="Yanf M."/>
            <person name="Daum C."/>
            <person name="Ng V."/>
            <person name="Clum A."/>
            <person name="Ohm R."/>
            <person name="Martin F."/>
            <person name="Silar P."/>
            <person name="Natvig D."/>
            <person name="Lalanne C."/>
            <person name="Gautier V."/>
            <person name="Ament-Velasquez S.L."/>
            <person name="Kruys A."/>
            <person name="Hutchinson M.I."/>
            <person name="Powell A.J."/>
            <person name="Barry K."/>
            <person name="Miller A.N."/>
            <person name="Grigoriev I.V."/>
            <person name="Debuchy R."/>
            <person name="Gladieux P."/>
            <person name="Thoren M.H."/>
            <person name="Johannesson H."/>
        </authorList>
    </citation>
    <scope>NUCLEOTIDE SEQUENCE</scope>
    <source>
        <strain evidence="5">CBS 141.50</strain>
    </source>
</reference>
<dbReference type="PROSITE" id="PS50297">
    <property type="entry name" value="ANK_REP_REGION"/>
    <property type="match status" value="2"/>
</dbReference>
<dbReference type="SUPFAM" id="SSF48403">
    <property type="entry name" value="Ankyrin repeat"/>
    <property type="match status" value="1"/>
</dbReference>